<dbReference type="RefSeq" id="WP_005022123.1">
    <property type="nucleotide sequence ID" value="NZ_CABKNZ010000042.1"/>
</dbReference>
<protein>
    <submittedName>
        <fullName evidence="1">Uncharacterized protein</fullName>
    </submittedName>
</protein>
<organism evidence="1 2">
    <name type="scientific">Helicobacter pullorum</name>
    <dbReference type="NCBI Taxonomy" id="35818"/>
    <lineage>
        <taxon>Bacteria</taxon>
        <taxon>Pseudomonadati</taxon>
        <taxon>Campylobacterota</taxon>
        <taxon>Epsilonproteobacteria</taxon>
        <taxon>Campylobacterales</taxon>
        <taxon>Helicobacteraceae</taxon>
        <taxon>Helicobacter</taxon>
    </lineage>
</organism>
<evidence type="ECO:0000313" key="2">
    <source>
        <dbReference type="Proteomes" id="UP000037997"/>
    </source>
</evidence>
<sequence>MEKFISANGQMNQERMLKIGILVLFAIFLVSTMAFSGNNTDSLGLTGVYDTIAEWTTDRNLTLVITTVVVVVGLVRWWQVGGMAGGVQFASLFILAVVFYNLNNIVNALQTGNF</sequence>
<accession>A0A0N1E8G2</accession>
<dbReference type="EMBL" id="JNOC01000042">
    <property type="protein sequence ID" value="KPH55490.1"/>
    <property type="molecule type" value="Genomic_DNA"/>
</dbReference>
<dbReference type="PATRIC" id="fig|35818.11.peg.1587"/>
<reference evidence="1 2" key="1">
    <citation type="submission" date="2014-06" db="EMBL/GenBank/DDBJ databases">
        <title>Helicobacter pullorum isolates in fresh chicken meat - phenotypic and genotypic features.</title>
        <authorList>
            <person name="Borges V."/>
            <person name="Santos A."/>
            <person name="Correia C.B."/>
            <person name="Saraiva M."/>
            <person name="Menard A."/>
            <person name="Vieira L."/>
            <person name="Sampaio D.A."/>
            <person name="Gomes J.P."/>
            <person name="Oleastro M."/>
        </authorList>
    </citation>
    <scope>NUCLEOTIDE SEQUENCE [LARGE SCALE GENOMIC DNA]</scope>
    <source>
        <strain evidence="1 2">229334/12</strain>
    </source>
</reference>
<evidence type="ECO:0000313" key="1">
    <source>
        <dbReference type="EMBL" id="KPH55490.1"/>
    </source>
</evidence>
<proteinExistence type="predicted"/>
<name>A0A0N1E8G2_9HELI</name>
<dbReference type="AlphaFoldDB" id="A0A0N1E8G2"/>
<gene>
    <name evidence="1" type="ORF">HPU229334_08035</name>
</gene>
<comment type="caution">
    <text evidence="1">The sequence shown here is derived from an EMBL/GenBank/DDBJ whole genome shotgun (WGS) entry which is preliminary data.</text>
</comment>
<dbReference type="Proteomes" id="UP000037997">
    <property type="component" value="Unassembled WGS sequence"/>
</dbReference>